<comment type="caution">
    <text evidence="13">The sequence shown here is derived from an EMBL/GenBank/DDBJ whole genome shotgun (WGS) entry which is preliminary data.</text>
</comment>
<dbReference type="AlphaFoldDB" id="A0A372MIY3"/>
<dbReference type="Pfam" id="PF07650">
    <property type="entry name" value="KH_2"/>
    <property type="match status" value="1"/>
</dbReference>
<evidence type="ECO:0000256" key="6">
    <source>
        <dbReference type="ARBA" id="ARBA00022884"/>
    </source>
</evidence>
<reference evidence="14" key="1">
    <citation type="submission" date="2018-08" db="EMBL/GenBank/DDBJ databases">
        <authorList>
            <person name="Grouzdev D.S."/>
            <person name="Krutkina M.S."/>
        </authorList>
    </citation>
    <scope>NUCLEOTIDE SEQUENCE [LARGE SCALE GENOMIC DNA]</scope>
    <source>
        <strain evidence="14">4-11</strain>
    </source>
</reference>
<comment type="function">
    <text evidence="8">An essential GTPase that binds both GDP and GTP, with rapid nucleotide exchange. Plays a role in 16S rRNA processing and 30S ribosomal subunit biogenesis and possibly also in cell cycle regulation and energy metabolism.</text>
</comment>
<reference evidence="13 14" key="2">
    <citation type="submission" date="2018-09" db="EMBL/GenBank/DDBJ databases">
        <title>Genome of Sphaerochaeta halotolerans strain 4-11.</title>
        <authorList>
            <person name="Nazina T.N."/>
            <person name="Sokolova D.S."/>
        </authorList>
    </citation>
    <scope>NUCLEOTIDE SEQUENCE [LARGE SCALE GENOMIC DNA]</scope>
    <source>
        <strain evidence="13 14">4-11</strain>
    </source>
</reference>
<dbReference type="SUPFAM" id="SSF54814">
    <property type="entry name" value="Prokaryotic type KH domain (KH-domain type II)"/>
    <property type="match status" value="1"/>
</dbReference>
<comment type="subcellular location">
    <subcellularLocation>
        <location evidence="8">Cytoplasm</location>
    </subcellularLocation>
    <subcellularLocation>
        <location evidence="8">Cell membrane</location>
        <topology evidence="8">Peripheral membrane protein</topology>
    </subcellularLocation>
</comment>
<dbReference type="PRINTS" id="PR00326">
    <property type="entry name" value="GTP1OBG"/>
</dbReference>
<keyword evidence="3 8" id="KW-1003">Cell membrane</keyword>
<dbReference type="Gene3D" id="3.40.50.300">
    <property type="entry name" value="P-loop containing nucleotide triphosphate hydrolases"/>
    <property type="match status" value="1"/>
</dbReference>
<dbReference type="GO" id="GO:0070181">
    <property type="term" value="F:small ribosomal subunit rRNA binding"/>
    <property type="evidence" value="ECO:0007669"/>
    <property type="project" value="UniProtKB-UniRule"/>
</dbReference>
<dbReference type="NCBIfam" id="NF000908">
    <property type="entry name" value="PRK00089.1"/>
    <property type="match status" value="1"/>
</dbReference>
<dbReference type="Pfam" id="PF01926">
    <property type="entry name" value="MMR_HSR1"/>
    <property type="match status" value="1"/>
</dbReference>
<evidence type="ECO:0000256" key="5">
    <source>
        <dbReference type="ARBA" id="ARBA00022741"/>
    </source>
</evidence>
<dbReference type="InterPro" id="IPR009019">
    <property type="entry name" value="KH_sf_prok-type"/>
</dbReference>
<feature type="region of interest" description="G2" evidence="9">
    <location>
        <begin position="36"/>
        <end position="40"/>
    </location>
</feature>
<dbReference type="HAMAP" id="MF_00367">
    <property type="entry name" value="GTPase_Era"/>
    <property type="match status" value="1"/>
</dbReference>
<feature type="binding site" evidence="8">
    <location>
        <begin position="57"/>
        <end position="61"/>
    </location>
    <ligand>
        <name>GTP</name>
        <dbReference type="ChEBI" id="CHEBI:37565"/>
    </ligand>
</feature>
<dbReference type="PANTHER" id="PTHR42698:SF1">
    <property type="entry name" value="GTPASE ERA, MITOCHONDRIAL"/>
    <property type="match status" value="1"/>
</dbReference>
<feature type="region of interest" description="G5" evidence="9">
    <location>
        <begin position="148"/>
        <end position="150"/>
    </location>
</feature>
<feature type="region of interest" description="G4" evidence="9">
    <location>
        <begin position="119"/>
        <end position="122"/>
    </location>
</feature>
<dbReference type="SUPFAM" id="SSF52540">
    <property type="entry name" value="P-loop containing nucleoside triphosphate hydrolases"/>
    <property type="match status" value="1"/>
</dbReference>
<keyword evidence="7 8" id="KW-0342">GTP-binding</keyword>
<feature type="domain" description="KH type-2" evidence="11">
    <location>
        <begin position="200"/>
        <end position="279"/>
    </location>
</feature>
<dbReference type="OrthoDB" id="9805918at2"/>
<feature type="binding site" evidence="8">
    <location>
        <begin position="119"/>
        <end position="122"/>
    </location>
    <ligand>
        <name>GTP</name>
        <dbReference type="ChEBI" id="CHEBI:37565"/>
    </ligand>
</feature>
<comment type="subunit">
    <text evidence="8">Monomer.</text>
</comment>
<dbReference type="PROSITE" id="PS51713">
    <property type="entry name" value="G_ERA"/>
    <property type="match status" value="1"/>
</dbReference>
<dbReference type="InterPro" id="IPR030388">
    <property type="entry name" value="G_ERA_dom"/>
</dbReference>
<feature type="region of interest" description="G3" evidence="9">
    <location>
        <begin position="57"/>
        <end position="60"/>
    </location>
</feature>
<dbReference type="GO" id="GO:0000028">
    <property type="term" value="P:ribosomal small subunit assembly"/>
    <property type="evidence" value="ECO:0007669"/>
    <property type="project" value="TreeGrafter"/>
</dbReference>
<keyword evidence="6 8" id="KW-0694">RNA-binding</keyword>
<keyword evidence="8" id="KW-0690">Ribosome biogenesis</keyword>
<keyword evidence="8" id="KW-0699">rRNA-binding</keyword>
<dbReference type="Proteomes" id="UP000264002">
    <property type="component" value="Unassembled WGS sequence"/>
</dbReference>
<feature type="binding site" evidence="8">
    <location>
        <begin position="10"/>
        <end position="17"/>
    </location>
    <ligand>
        <name>GTP</name>
        <dbReference type="ChEBI" id="CHEBI:37565"/>
    </ligand>
</feature>
<protein>
    <recommendedName>
        <fullName evidence="2 8">GTPase Era</fullName>
    </recommendedName>
</protein>
<evidence type="ECO:0000256" key="10">
    <source>
        <dbReference type="RuleBase" id="RU003761"/>
    </source>
</evidence>
<keyword evidence="8" id="KW-0963">Cytoplasm</keyword>
<evidence type="ECO:0000313" key="14">
    <source>
        <dbReference type="Proteomes" id="UP000264002"/>
    </source>
</evidence>
<keyword evidence="5 8" id="KW-0547">Nucleotide-binding</keyword>
<evidence type="ECO:0000256" key="1">
    <source>
        <dbReference type="ARBA" id="ARBA00007921"/>
    </source>
</evidence>
<feature type="domain" description="Era-type G" evidence="12">
    <location>
        <begin position="2"/>
        <end position="169"/>
    </location>
</feature>
<evidence type="ECO:0000259" key="11">
    <source>
        <dbReference type="PROSITE" id="PS50823"/>
    </source>
</evidence>
<dbReference type="InterPro" id="IPR015946">
    <property type="entry name" value="KH_dom-like_a/b"/>
</dbReference>
<dbReference type="InterPro" id="IPR005662">
    <property type="entry name" value="GTPase_Era-like"/>
</dbReference>
<keyword evidence="8" id="KW-0472">Membrane</keyword>
<dbReference type="PROSITE" id="PS50823">
    <property type="entry name" value="KH_TYPE_2"/>
    <property type="match status" value="1"/>
</dbReference>
<dbReference type="InterPro" id="IPR004044">
    <property type="entry name" value="KH_dom_type_2"/>
</dbReference>
<dbReference type="PANTHER" id="PTHR42698">
    <property type="entry name" value="GTPASE ERA"/>
    <property type="match status" value="1"/>
</dbReference>
<name>A0A372MIY3_9SPIR</name>
<evidence type="ECO:0000256" key="9">
    <source>
        <dbReference type="PROSITE-ProRule" id="PRU01050"/>
    </source>
</evidence>
<proteinExistence type="inferred from homology"/>
<organism evidence="13 14">
    <name type="scientific">Sphaerochaeta halotolerans</name>
    <dbReference type="NCBI Taxonomy" id="2293840"/>
    <lineage>
        <taxon>Bacteria</taxon>
        <taxon>Pseudomonadati</taxon>
        <taxon>Spirochaetota</taxon>
        <taxon>Spirochaetia</taxon>
        <taxon>Spirochaetales</taxon>
        <taxon>Sphaerochaetaceae</taxon>
        <taxon>Sphaerochaeta</taxon>
    </lineage>
</organism>
<dbReference type="Gene3D" id="3.30.300.20">
    <property type="match status" value="1"/>
</dbReference>
<dbReference type="GO" id="GO:0005737">
    <property type="term" value="C:cytoplasm"/>
    <property type="evidence" value="ECO:0007669"/>
    <property type="project" value="UniProtKB-SubCell"/>
</dbReference>
<dbReference type="NCBIfam" id="TIGR00436">
    <property type="entry name" value="era"/>
    <property type="match status" value="1"/>
</dbReference>
<sequence>MKCATVAIIGRPSAGKSTLLNTICEMKVSITASTPQTTRNAIRGIYTDERGQLIFTDTPGFHLSEKTLNKRLQETALRTLEENDAVLYLLDAKRSAGEEEKALASHIAKLKTPVICVINKTDILKEQELADAQAFLEEMLPGKTVLGASAKLDEGVDEILIELFKHAPEGELLYPADAYTDQNLEFRISEIIREKAINLVTEEIPHAIYVEIADIEYSEENNTVWVRAFIVVERDTQKGIVVGKRGAGIAKIRKGAEPEIRQIFPGKKLRLDLRVKAQDKWRNNSIILDRILR</sequence>
<dbReference type="GO" id="GO:0043024">
    <property type="term" value="F:ribosomal small subunit binding"/>
    <property type="evidence" value="ECO:0007669"/>
    <property type="project" value="TreeGrafter"/>
</dbReference>
<dbReference type="GO" id="GO:0005525">
    <property type="term" value="F:GTP binding"/>
    <property type="evidence" value="ECO:0007669"/>
    <property type="project" value="UniProtKB-UniRule"/>
</dbReference>
<dbReference type="NCBIfam" id="TIGR00231">
    <property type="entry name" value="small_GTP"/>
    <property type="match status" value="1"/>
</dbReference>
<evidence type="ECO:0000256" key="3">
    <source>
        <dbReference type="ARBA" id="ARBA00022475"/>
    </source>
</evidence>
<feature type="region of interest" description="G1" evidence="9">
    <location>
        <begin position="10"/>
        <end position="17"/>
    </location>
</feature>
<evidence type="ECO:0000256" key="4">
    <source>
        <dbReference type="ARBA" id="ARBA00022519"/>
    </source>
</evidence>
<gene>
    <name evidence="8" type="primary">era</name>
    <name evidence="13" type="ORF">DYP60_01595</name>
</gene>
<comment type="similarity">
    <text evidence="1 8 9 10">Belongs to the TRAFAC class TrmE-Era-EngA-EngB-Septin-like GTPase superfamily. Era GTPase family.</text>
</comment>
<evidence type="ECO:0000256" key="2">
    <source>
        <dbReference type="ARBA" id="ARBA00020484"/>
    </source>
</evidence>
<dbReference type="CDD" id="cd04163">
    <property type="entry name" value="Era"/>
    <property type="match status" value="1"/>
</dbReference>
<dbReference type="CDD" id="cd22534">
    <property type="entry name" value="KH-II_Era"/>
    <property type="match status" value="1"/>
</dbReference>
<evidence type="ECO:0000256" key="8">
    <source>
        <dbReference type="HAMAP-Rule" id="MF_00367"/>
    </source>
</evidence>
<dbReference type="InterPro" id="IPR005225">
    <property type="entry name" value="Small_GTP-bd"/>
</dbReference>
<dbReference type="GO" id="GO:0003924">
    <property type="term" value="F:GTPase activity"/>
    <property type="evidence" value="ECO:0007669"/>
    <property type="project" value="UniProtKB-UniRule"/>
</dbReference>
<dbReference type="EMBL" id="QUWK01000002">
    <property type="protein sequence ID" value="RFU95731.1"/>
    <property type="molecule type" value="Genomic_DNA"/>
</dbReference>
<dbReference type="InterPro" id="IPR027417">
    <property type="entry name" value="P-loop_NTPase"/>
</dbReference>
<dbReference type="GO" id="GO:0005886">
    <property type="term" value="C:plasma membrane"/>
    <property type="evidence" value="ECO:0007669"/>
    <property type="project" value="UniProtKB-SubCell"/>
</dbReference>
<evidence type="ECO:0000313" key="13">
    <source>
        <dbReference type="EMBL" id="RFU95731.1"/>
    </source>
</evidence>
<dbReference type="RefSeq" id="WP_117329128.1">
    <property type="nucleotide sequence ID" value="NZ_QUWK01000002.1"/>
</dbReference>
<keyword evidence="14" id="KW-1185">Reference proteome</keyword>
<dbReference type="InterPro" id="IPR006073">
    <property type="entry name" value="GTP-bd"/>
</dbReference>
<evidence type="ECO:0000259" key="12">
    <source>
        <dbReference type="PROSITE" id="PS51713"/>
    </source>
</evidence>
<evidence type="ECO:0000256" key="7">
    <source>
        <dbReference type="ARBA" id="ARBA00023134"/>
    </source>
</evidence>
<keyword evidence="4" id="KW-0997">Cell inner membrane</keyword>
<accession>A0A372MIY3</accession>